<keyword evidence="1" id="KW-0472">Membrane</keyword>
<evidence type="ECO:0000256" key="1">
    <source>
        <dbReference type="SAM" id="Phobius"/>
    </source>
</evidence>
<accession>A0A7X3MLC0</accession>
<evidence type="ECO:0000313" key="2">
    <source>
        <dbReference type="EMBL" id="MXP78559.1"/>
    </source>
</evidence>
<sequence length="222" mass="25877">MGNLYSSIYKLEDTFIFTYLYDDYTFKVVGFLEKGSQIDSFDYPIDLDKYIVMPSFTIEDNVEITDGLKIHYANKTSGIIEVLEDNKEIFYSFVRPLLENADVGTYTWSIRPMEYAFEEKFGTNIEIFQEIVWGIVFLTFLYEIWLIKKLSKIAWRGKIKRTHCFFLYGLLISILASIFYVLIQVVYIVVLGIKVFSLAHFLVIGIVAFGAMVICRVLQNEK</sequence>
<comment type="caution">
    <text evidence="2">The sequence shown here is derived from an EMBL/GenBank/DDBJ whole genome shotgun (WGS) entry which is preliminary data.</text>
</comment>
<gene>
    <name evidence="2" type="ORF">GN277_25420</name>
</gene>
<dbReference type="AlphaFoldDB" id="A0A7X3MLC0"/>
<keyword evidence="3" id="KW-1185">Reference proteome</keyword>
<name>A0A7X3MLC0_9FIRM</name>
<feature type="transmembrane region" description="Helical" evidence="1">
    <location>
        <begin position="127"/>
        <end position="145"/>
    </location>
</feature>
<keyword evidence="1" id="KW-1133">Transmembrane helix</keyword>
<organism evidence="2 3">
    <name type="scientific">Sporofaciens musculi</name>
    <dbReference type="NCBI Taxonomy" id="2681861"/>
    <lineage>
        <taxon>Bacteria</taxon>
        <taxon>Bacillati</taxon>
        <taxon>Bacillota</taxon>
        <taxon>Clostridia</taxon>
        <taxon>Lachnospirales</taxon>
        <taxon>Lachnospiraceae</taxon>
        <taxon>Sporofaciens</taxon>
    </lineage>
</organism>
<keyword evidence="1" id="KW-0812">Transmembrane</keyword>
<dbReference type="RefSeq" id="WP_159755348.1">
    <property type="nucleotide sequence ID" value="NZ_WUQX01000001.1"/>
</dbReference>
<feature type="transmembrane region" description="Helical" evidence="1">
    <location>
        <begin position="165"/>
        <end position="190"/>
    </location>
</feature>
<proteinExistence type="predicted"/>
<feature type="transmembrane region" description="Helical" evidence="1">
    <location>
        <begin position="196"/>
        <end position="218"/>
    </location>
</feature>
<protein>
    <submittedName>
        <fullName evidence="2">Uncharacterized protein</fullName>
    </submittedName>
</protein>
<dbReference type="Proteomes" id="UP000460412">
    <property type="component" value="Unassembled WGS sequence"/>
</dbReference>
<dbReference type="EMBL" id="WUQX01000001">
    <property type="protein sequence ID" value="MXP78559.1"/>
    <property type="molecule type" value="Genomic_DNA"/>
</dbReference>
<evidence type="ECO:0000313" key="3">
    <source>
        <dbReference type="Proteomes" id="UP000460412"/>
    </source>
</evidence>
<reference evidence="2 3" key="1">
    <citation type="submission" date="2019-12" db="EMBL/GenBank/DDBJ databases">
        <title>Sporaefaciens musculi gen. nov., sp. nov., a novel bacterium isolated from the caecum of an obese mouse.</title>
        <authorList>
            <person name="Rasmussen T.S."/>
            <person name="Streidl T."/>
            <person name="Hitch T.C.A."/>
            <person name="Wortmann E."/>
            <person name="Deptula P."/>
            <person name="Hansen M."/>
            <person name="Nielsen D.S."/>
            <person name="Clavel T."/>
            <person name="Vogensen F.K."/>
        </authorList>
    </citation>
    <scope>NUCLEOTIDE SEQUENCE [LARGE SCALE GENOMIC DNA]</scope>
    <source>
        <strain evidence="2 3">WCA-9-b2</strain>
    </source>
</reference>